<name>A0ABV9VH52_STRAZ</name>
<keyword evidence="1" id="KW-0238">DNA-binding</keyword>
<comment type="caution">
    <text evidence="2">The sequence shown here is derived from an EMBL/GenBank/DDBJ whole genome shotgun (WGS) entry which is preliminary data.</text>
</comment>
<organism evidence="2 3">
    <name type="scientific">Streptomyces atroolivaceus</name>
    <dbReference type="NCBI Taxonomy" id="66869"/>
    <lineage>
        <taxon>Bacteria</taxon>
        <taxon>Bacillati</taxon>
        <taxon>Actinomycetota</taxon>
        <taxon>Actinomycetes</taxon>
        <taxon>Kitasatosporales</taxon>
        <taxon>Streptomycetaceae</taxon>
        <taxon>Streptomyces</taxon>
    </lineage>
</organism>
<dbReference type="EMBL" id="JBHSJE010000014">
    <property type="protein sequence ID" value="MFC4983142.1"/>
    <property type="molecule type" value="Genomic_DNA"/>
</dbReference>
<evidence type="ECO:0000313" key="3">
    <source>
        <dbReference type="Proteomes" id="UP001595908"/>
    </source>
</evidence>
<dbReference type="RefSeq" id="WP_051709784.1">
    <property type="nucleotide sequence ID" value="NZ_JBHSJE010000014.1"/>
</dbReference>
<proteinExistence type="predicted"/>
<reference evidence="3" key="1">
    <citation type="journal article" date="2019" name="Int. J. Syst. Evol. Microbiol.">
        <title>The Global Catalogue of Microorganisms (GCM) 10K type strain sequencing project: providing services to taxonomists for standard genome sequencing and annotation.</title>
        <authorList>
            <consortium name="The Broad Institute Genomics Platform"/>
            <consortium name="The Broad Institute Genome Sequencing Center for Infectious Disease"/>
            <person name="Wu L."/>
            <person name="Ma J."/>
        </authorList>
    </citation>
    <scope>NUCLEOTIDE SEQUENCE [LARGE SCALE GENOMIC DNA]</scope>
    <source>
        <strain evidence="3">ICMP 257</strain>
    </source>
</reference>
<evidence type="ECO:0000313" key="2">
    <source>
        <dbReference type="EMBL" id="MFC4983142.1"/>
    </source>
</evidence>
<accession>A0ABV9VH52</accession>
<dbReference type="GeneID" id="31235683"/>
<dbReference type="Proteomes" id="UP001595908">
    <property type="component" value="Unassembled WGS sequence"/>
</dbReference>
<sequence length="152" mass="16983">MMEHEDDMEVVDAELVDDGHLPATIHPRLMSARVVDRHTILHPGQGLPTESDQPRYTERDLYVSEQTAERLGNQSAPRNASANYLSQRDKFAAWCADEGPVARPCTTATYVEYLAYLIEPGRSPNAVNTAMSAIRTWMPEDLKPGTRQARAC</sequence>
<keyword evidence="3" id="KW-1185">Reference proteome</keyword>
<protein>
    <recommendedName>
        <fullName evidence="4">Integrase</fullName>
    </recommendedName>
</protein>
<dbReference type="Gene3D" id="1.10.150.130">
    <property type="match status" value="1"/>
</dbReference>
<evidence type="ECO:0008006" key="4">
    <source>
        <dbReference type="Google" id="ProtNLM"/>
    </source>
</evidence>
<dbReference type="SUPFAM" id="SSF47823">
    <property type="entry name" value="lambda integrase-like, N-terminal domain"/>
    <property type="match status" value="1"/>
</dbReference>
<gene>
    <name evidence="2" type="ORF">ACFPL4_33185</name>
</gene>
<evidence type="ECO:0000256" key="1">
    <source>
        <dbReference type="ARBA" id="ARBA00023125"/>
    </source>
</evidence>
<dbReference type="InterPro" id="IPR010998">
    <property type="entry name" value="Integrase_recombinase_N"/>
</dbReference>